<dbReference type="Proteomes" id="UP001232001">
    <property type="component" value="Chromosome"/>
</dbReference>
<feature type="domain" description="N-acetyltransferase" evidence="1">
    <location>
        <begin position="1"/>
        <end position="93"/>
    </location>
</feature>
<accession>A0ABY8L3P7</accession>
<dbReference type="InterPro" id="IPR045057">
    <property type="entry name" value="Gcn5-rel_NAT"/>
</dbReference>
<keyword evidence="3" id="KW-0808">Transferase</keyword>
<evidence type="ECO:0000313" key="4">
    <source>
        <dbReference type="Proteomes" id="UP001232001"/>
    </source>
</evidence>
<sequence length="93" mass="10518">MQVKQEDNGKKGEFFVEKENKKVAMMTYTWAEDDKIIIDHTEVAPSLRGKGIGEELVEASINFARNKNIKIVPLCPFVKSVIDATPEYSDVLM</sequence>
<dbReference type="RefSeq" id="WP_279651932.1">
    <property type="nucleotide sequence ID" value="NZ_CP122539.1"/>
</dbReference>
<evidence type="ECO:0000259" key="2">
    <source>
        <dbReference type="PROSITE" id="PS51729"/>
    </source>
</evidence>
<dbReference type="PROSITE" id="PS51186">
    <property type="entry name" value="GNAT"/>
    <property type="match status" value="1"/>
</dbReference>
<dbReference type="CDD" id="cd04301">
    <property type="entry name" value="NAT_SF"/>
    <property type="match status" value="1"/>
</dbReference>
<dbReference type="PROSITE" id="PS51729">
    <property type="entry name" value="GNAT_YJDJ"/>
    <property type="match status" value="1"/>
</dbReference>
<dbReference type="InterPro" id="IPR031165">
    <property type="entry name" value="GNAT_YJDJ"/>
</dbReference>
<dbReference type="GO" id="GO:0016746">
    <property type="term" value="F:acyltransferase activity"/>
    <property type="evidence" value="ECO:0007669"/>
    <property type="project" value="UniProtKB-KW"/>
</dbReference>
<dbReference type="EC" id="2.3.1.-" evidence="3"/>
<dbReference type="Pfam" id="PF14542">
    <property type="entry name" value="Acetyltransf_CG"/>
    <property type="match status" value="1"/>
</dbReference>
<protein>
    <submittedName>
        <fullName evidence="3">GNAT family N-acetyltransferase</fullName>
        <ecNumber evidence="3">2.3.1.-</ecNumber>
    </submittedName>
</protein>
<keyword evidence="3" id="KW-0012">Acyltransferase</keyword>
<dbReference type="Gene3D" id="3.40.630.30">
    <property type="match status" value="1"/>
</dbReference>
<dbReference type="PANTHER" id="PTHR31435:SF10">
    <property type="entry name" value="BSR4717 PROTEIN"/>
    <property type="match status" value="1"/>
</dbReference>
<feature type="domain" description="N-acetyltransferase" evidence="2">
    <location>
        <begin position="6"/>
        <end position="93"/>
    </location>
</feature>
<evidence type="ECO:0000259" key="1">
    <source>
        <dbReference type="PROSITE" id="PS51186"/>
    </source>
</evidence>
<dbReference type="EMBL" id="CP122539">
    <property type="protein sequence ID" value="WGH76061.1"/>
    <property type="molecule type" value="Genomic_DNA"/>
</dbReference>
<name>A0ABY8L3P7_9FLAO</name>
<dbReference type="PANTHER" id="PTHR31435">
    <property type="entry name" value="PROTEIN NATD1"/>
    <property type="match status" value="1"/>
</dbReference>
<reference evidence="3 4" key="1">
    <citation type="submission" date="2023-04" db="EMBL/GenBank/DDBJ databases">
        <title>Tenacibaculum tangerinum sp. nov., isolated from sea tidal flat of South Korea.</title>
        <authorList>
            <person name="Lee S.H."/>
            <person name="Kim J.-J."/>
        </authorList>
    </citation>
    <scope>NUCLEOTIDE SEQUENCE [LARGE SCALE GENOMIC DNA]</scope>
    <source>
        <strain evidence="3 4">GRR-S3-23</strain>
    </source>
</reference>
<dbReference type="SUPFAM" id="SSF55729">
    <property type="entry name" value="Acyl-CoA N-acyltransferases (Nat)"/>
    <property type="match status" value="1"/>
</dbReference>
<gene>
    <name evidence="3" type="ORF">P8625_02530</name>
</gene>
<keyword evidence="4" id="KW-1185">Reference proteome</keyword>
<organism evidence="3 4">
    <name type="scientific">Tenacibaculum tangerinum</name>
    <dbReference type="NCBI Taxonomy" id="3038772"/>
    <lineage>
        <taxon>Bacteria</taxon>
        <taxon>Pseudomonadati</taxon>
        <taxon>Bacteroidota</taxon>
        <taxon>Flavobacteriia</taxon>
        <taxon>Flavobacteriales</taxon>
        <taxon>Flavobacteriaceae</taxon>
        <taxon>Tenacibaculum</taxon>
    </lineage>
</organism>
<dbReference type="InterPro" id="IPR000182">
    <property type="entry name" value="GNAT_dom"/>
</dbReference>
<proteinExistence type="predicted"/>
<evidence type="ECO:0000313" key="3">
    <source>
        <dbReference type="EMBL" id="WGH76061.1"/>
    </source>
</evidence>
<dbReference type="InterPro" id="IPR016181">
    <property type="entry name" value="Acyl_CoA_acyltransferase"/>
</dbReference>